<evidence type="ECO:0000313" key="2">
    <source>
        <dbReference type="EMBL" id="GCL37492.1"/>
    </source>
</evidence>
<feature type="region of interest" description="Disordered" evidence="1">
    <location>
        <begin position="43"/>
        <end position="68"/>
    </location>
</feature>
<accession>A0A479ZZ22</accession>
<evidence type="ECO:0000313" key="3">
    <source>
        <dbReference type="Proteomes" id="UP000300142"/>
    </source>
</evidence>
<proteinExistence type="predicted"/>
<comment type="caution">
    <text evidence="2">The sequence shown here is derived from an EMBL/GenBank/DDBJ whole genome shotgun (WGS) entry which is preliminary data.</text>
</comment>
<dbReference type="Proteomes" id="UP000300142">
    <property type="component" value="Unassembled WGS sequence"/>
</dbReference>
<dbReference type="EMBL" id="BJCE01000080">
    <property type="protein sequence ID" value="GCL37492.1"/>
    <property type="molecule type" value="Genomic_DNA"/>
</dbReference>
<gene>
    <name evidence="2" type="ORF">SR1949_26030</name>
</gene>
<sequence length="68" mass="7570">MDHEGDCASRTAEGDRCASCDRSKIHHIFPNHKKIAERHGSHLALDSGGSANGEFIEPPARYRERLDI</sequence>
<protein>
    <submittedName>
        <fullName evidence="2">Uncharacterized protein</fullName>
    </submittedName>
</protein>
<keyword evidence="3" id="KW-1185">Reference proteome</keyword>
<reference evidence="3" key="1">
    <citation type="submission" date="2019-02" db="EMBL/GenBank/DDBJ databases">
        <title>Draft genome sequence of Sphaerospermopsis reniformis NIES-1949.</title>
        <authorList>
            <person name="Yamaguchi H."/>
            <person name="Suzuki S."/>
            <person name="Kawachi M."/>
        </authorList>
    </citation>
    <scope>NUCLEOTIDE SEQUENCE [LARGE SCALE GENOMIC DNA]</scope>
    <source>
        <strain evidence="3">NIES-1949</strain>
    </source>
</reference>
<dbReference type="AlphaFoldDB" id="A0A479ZZ22"/>
<name>A0A479ZZ22_9CYAN</name>
<organism evidence="2 3">
    <name type="scientific">Sphaerospermopsis reniformis</name>
    <dbReference type="NCBI Taxonomy" id="531300"/>
    <lineage>
        <taxon>Bacteria</taxon>
        <taxon>Bacillati</taxon>
        <taxon>Cyanobacteriota</taxon>
        <taxon>Cyanophyceae</taxon>
        <taxon>Nostocales</taxon>
        <taxon>Aphanizomenonaceae</taxon>
        <taxon>Sphaerospermopsis</taxon>
    </lineage>
</organism>
<evidence type="ECO:0000256" key="1">
    <source>
        <dbReference type="SAM" id="MobiDB-lite"/>
    </source>
</evidence>